<dbReference type="InterPro" id="IPR051678">
    <property type="entry name" value="AGP_Transferase"/>
</dbReference>
<gene>
    <name evidence="2" type="ORF">AC579_10341</name>
</gene>
<evidence type="ECO:0000313" key="2">
    <source>
        <dbReference type="EMBL" id="KXT12502.1"/>
    </source>
</evidence>
<accession>A0A139ID21</accession>
<organism evidence="2 3">
    <name type="scientific">Pseudocercospora musae</name>
    <dbReference type="NCBI Taxonomy" id="113226"/>
    <lineage>
        <taxon>Eukaryota</taxon>
        <taxon>Fungi</taxon>
        <taxon>Dikarya</taxon>
        <taxon>Ascomycota</taxon>
        <taxon>Pezizomycotina</taxon>
        <taxon>Dothideomycetes</taxon>
        <taxon>Dothideomycetidae</taxon>
        <taxon>Mycosphaerellales</taxon>
        <taxon>Mycosphaerellaceae</taxon>
        <taxon>Pseudocercospora</taxon>
    </lineage>
</organism>
<dbReference type="InterPro" id="IPR002575">
    <property type="entry name" value="Aminoglycoside_PTrfase"/>
</dbReference>
<dbReference type="AlphaFoldDB" id="A0A139ID21"/>
<evidence type="ECO:0000313" key="3">
    <source>
        <dbReference type="Proteomes" id="UP000073492"/>
    </source>
</evidence>
<dbReference type="PANTHER" id="PTHR21310">
    <property type="entry name" value="AMINOGLYCOSIDE PHOSPHOTRANSFERASE-RELATED-RELATED"/>
    <property type="match status" value="1"/>
</dbReference>
<dbReference type="InterPro" id="IPR011009">
    <property type="entry name" value="Kinase-like_dom_sf"/>
</dbReference>
<protein>
    <recommendedName>
        <fullName evidence="1">Aminoglycoside phosphotransferase domain-containing protein</fullName>
    </recommendedName>
</protein>
<dbReference type="Pfam" id="PF01636">
    <property type="entry name" value="APH"/>
    <property type="match status" value="1"/>
</dbReference>
<name>A0A139ID21_9PEZI</name>
<evidence type="ECO:0000259" key="1">
    <source>
        <dbReference type="Pfam" id="PF01636"/>
    </source>
</evidence>
<reference evidence="2 3" key="1">
    <citation type="submission" date="2015-07" db="EMBL/GenBank/DDBJ databases">
        <title>Comparative genomics of the Sigatoka disease complex on banana suggests a link between parallel evolutionary changes in Pseudocercospora fijiensis and Pseudocercospora eumusae and increased virulence on the banana host.</title>
        <authorList>
            <person name="Chang T.-C."/>
            <person name="Salvucci A."/>
            <person name="Crous P.W."/>
            <person name="Stergiopoulos I."/>
        </authorList>
    </citation>
    <scope>NUCLEOTIDE SEQUENCE [LARGE SCALE GENOMIC DNA]</scope>
    <source>
        <strain evidence="2 3">CBS 116634</strain>
    </source>
</reference>
<keyword evidence="3" id="KW-1185">Reference proteome</keyword>
<comment type="caution">
    <text evidence="2">The sequence shown here is derived from an EMBL/GenBank/DDBJ whole genome shotgun (WGS) entry which is preliminary data.</text>
</comment>
<dbReference type="Proteomes" id="UP000073492">
    <property type="component" value="Unassembled WGS sequence"/>
</dbReference>
<dbReference type="Gene3D" id="3.90.1200.10">
    <property type="match status" value="1"/>
</dbReference>
<proteinExistence type="predicted"/>
<sequence>MRNEEPEELTAHAVQEGVLGFFIQSDEYERDNYPSLQPCYREKEGCHHVVWAVGSFVLHALPASVANCNSMTRDRAITSFLKCYSDTAEIIATPSKHFWIGKWRCSIQQRLPGISLEVYHLKGLSLEKTCQGLVKLMRTIKAAPYEDAFNIVRYEHERPNLQKRVKKARKHWEELKAIAYVEGTSGLMQEALSDDIPERSTPYVPTLLHGDISMQHILVDEADGNITGIIDWSDAMIGDACEDIAGLALSIGSKRARKISTEVGHDDHTIARGLLFAKCLAIEDLRELKCGTEQQPPEEVLRAQFEMAFQETDITI</sequence>
<dbReference type="SUPFAM" id="SSF56112">
    <property type="entry name" value="Protein kinase-like (PK-like)"/>
    <property type="match status" value="1"/>
</dbReference>
<dbReference type="EMBL" id="LFZO01000149">
    <property type="protein sequence ID" value="KXT12502.1"/>
    <property type="molecule type" value="Genomic_DNA"/>
</dbReference>
<dbReference type="OrthoDB" id="423576at2759"/>
<feature type="domain" description="Aminoglycoside phosphotransferase" evidence="1">
    <location>
        <begin position="102"/>
        <end position="255"/>
    </location>
</feature>